<dbReference type="Pfam" id="PF00378">
    <property type="entry name" value="ECH_1"/>
    <property type="match status" value="1"/>
</dbReference>
<organism evidence="2 3">
    <name type="scientific">Devosia subaequoris</name>
    <dbReference type="NCBI Taxonomy" id="395930"/>
    <lineage>
        <taxon>Bacteria</taxon>
        <taxon>Pseudomonadati</taxon>
        <taxon>Pseudomonadota</taxon>
        <taxon>Alphaproteobacteria</taxon>
        <taxon>Hyphomicrobiales</taxon>
        <taxon>Devosiaceae</taxon>
        <taxon>Devosia</taxon>
    </lineage>
</organism>
<dbReference type="PANTHER" id="PTHR43459:SF1">
    <property type="entry name" value="EG:BACN32G11.4 PROTEIN"/>
    <property type="match status" value="1"/>
</dbReference>
<sequence>MSSLVTLETAKGVAYVTLNRPDKLNAITIALRDELLDVLGRVGADADIGCVVLRGAGRAFCTGQDLAERAPILAGTAIDLGVALEEGINRIILELATLPQPTIACVQGLAVGAGASLAVACDIVLASHDASFHFSFSRLGLVPDSGASWLLPRKIGLARATSTFLEAVPINALQALDWGLVHQTAQQTEDLNVIACETAQKLAGRSRDVMAATKSLLSASLDSDLETQLKREAAAQTRAGQGAAYRAALRSFIDRSS</sequence>
<dbReference type="CDD" id="cd06558">
    <property type="entry name" value="crotonase-like"/>
    <property type="match status" value="1"/>
</dbReference>
<proteinExistence type="inferred from homology"/>
<dbReference type="InterPro" id="IPR018376">
    <property type="entry name" value="Enoyl-CoA_hyd/isom_CS"/>
</dbReference>
<dbReference type="InterPro" id="IPR001753">
    <property type="entry name" value="Enoyl-CoA_hydra/iso"/>
</dbReference>
<keyword evidence="2" id="KW-0413">Isomerase</keyword>
<dbReference type="InterPro" id="IPR029045">
    <property type="entry name" value="ClpP/crotonase-like_dom_sf"/>
</dbReference>
<evidence type="ECO:0000256" key="1">
    <source>
        <dbReference type="RuleBase" id="RU003707"/>
    </source>
</evidence>
<dbReference type="Proteomes" id="UP000547011">
    <property type="component" value="Unassembled WGS sequence"/>
</dbReference>
<dbReference type="AlphaFoldDB" id="A0A7W6ND21"/>
<gene>
    <name evidence="2" type="ORF">GGR20_003225</name>
</gene>
<reference evidence="2 3" key="1">
    <citation type="submission" date="2020-08" db="EMBL/GenBank/DDBJ databases">
        <title>Genomic Encyclopedia of Type Strains, Phase IV (KMG-IV): sequencing the most valuable type-strain genomes for metagenomic binning, comparative biology and taxonomic classification.</title>
        <authorList>
            <person name="Goeker M."/>
        </authorList>
    </citation>
    <scope>NUCLEOTIDE SEQUENCE [LARGE SCALE GENOMIC DNA]</scope>
    <source>
        <strain evidence="2 3">DSM 23447</strain>
    </source>
</reference>
<protein>
    <submittedName>
        <fullName evidence="2">2-(1,2-epoxy-1,2-dihydrophenyl)acetyl-CoA isomerase</fullName>
        <ecNumber evidence="2">5.3.3.18</ecNumber>
    </submittedName>
</protein>
<evidence type="ECO:0000313" key="3">
    <source>
        <dbReference type="Proteomes" id="UP000547011"/>
    </source>
</evidence>
<comment type="caution">
    <text evidence="2">The sequence shown here is derived from an EMBL/GenBank/DDBJ whole genome shotgun (WGS) entry which is preliminary data.</text>
</comment>
<dbReference type="EMBL" id="JACIEW010000009">
    <property type="protein sequence ID" value="MBB4053563.1"/>
    <property type="molecule type" value="Genomic_DNA"/>
</dbReference>
<dbReference type="SUPFAM" id="SSF52096">
    <property type="entry name" value="ClpP/crotonase"/>
    <property type="match status" value="1"/>
</dbReference>
<name>A0A7W6ND21_9HYPH</name>
<dbReference type="EC" id="5.3.3.18" evidence="2"/>
<comment type="similarity">
    <text evidence="1">Belongs to the enoyl-CoA hydratase/isomerase family.</text>
</comment>
<dbReference type="Gene3D" id="3.90.226.10">
    <property type="entry name" value="2-enoyl-CoA Hydratase, Chain A, domain 1"/>
    <property type="match status" value="1"/>
</dbReference>
<evidence type="ECO:0000313" key="2">
    <source>
        <dbReference type="EMBL" id="MBB4053563.1"/>
    </source>
</evidence>
<accession>A0A7W6ND21</accession>
<dbReference type="PROSITE" id="PS00166">
    <property type="entry name" value="ENOYL_COA_HYDRATASE"/>
    <property type="match status" value="1"/>
</dbReference>
<dbReference type="GO" id="GO:0016853">
    <property type="term" value="F:isomerase activity"/>
    <property type="evidence" value="ECO:0007669"/>
    <property type="project" value="UniProtKB-KW"/>
</dbReference>
<dbReference type="PANTHER" id="PTHR43459">
    <property type="entry name" value="ENOYL-COA HYDRATASE"/>
    <property type="match status" value="1"/>
</dbReference>
<dbReference type="RefSeq" id="WP_183312348.1">
    <property type="nucleotide sequence ID" value="NZ_JACIEW010000009.1"/>
</dbReference>
<keyword evidence="3" id="KW-1185">Reference proteome</keyword>